<dbReference type="GO" id="GO:0005524">
    <property type="term" value="F:ATP binding"/>
    <property type="evidence" value="ECO:0007669"/>
    <property type="project" value="UniProtKB-KW"/>
</dbReference>
<feature type="domain" description="ABC transporter" evidence="9">
    <location>
        <begin position="2"/>
        <end position="236"/>
    </location>
</feature>
<reference evidence="10 11" key="1">
    <citation type="submission" date="2019-11" db="EMBL/GenBank/DDBJ databases">
        <title>Comparative genomics of hydrocarbon-degrading Desulfosarcina strains.</title>
        <authorList>
            <person name="Watanabe M."/>
            <person name="Kojima H."/>
            <person name="Fukui M."/>
        </authorList>
    </citation>
    <scope>NUCLEOTIDE SEQUENCE [LARGE SCALE GENOMIC DNA]</scope>
    <source>
        <strain evidence="11">oXyS1</strain>
    </source>
</reference>
<dbReference type="InterPro" id="IPR050093">
    <property type="entry name" value="ABC_SmlMolc_Importer"/>
</dbReference>
<protein>
    <recommendedName>
        <fullName evidence="9">ABC transporter domain-containing protein</fullName>
    </recommendedName>
</protein>
<dbReference type="PROSITE" id="PS00211">
    <property type="entry name" value="ABC_TRANSPORTER_1"/>
    <property type="match status" value="1"/>
</dbReference>
<evidence type="ECO:0000313" key="11">
    <source>
        <dbReference type="Proteomes" id="UP000422108"/>
    </source>
</evidence>
<dbReference type="InterPro" id="IPR015853">
    <property type="entry name" value="ABC_transpr_FbpC"/>
</dbReference>
<dbReference type="Gene3D" id="3.40.50.300">
    <property type="entry name" value="P-loop containing nucleotide triphosphate hydrolases"/>
    <property type="match status" value="1"/>
</dbReference>
<organism evidence="10 11">
    <name type="scientific">Desulfosarcina ovata subsp. ovata</name>
    <dbReference type="NCBI Taxonomy" id="2752305"/>
    <lineage>
        <taxon>Bacteria</taxon>
        <taxon>Pseudomonadati</taxon>
        <taxon>Thermodesulfobacteriota</taxon>
        <taxon>Desulfobacteria</taxon>
        <taxon>Desulfobacterales</taxon>
        <taxon>Desulfosarcinaceae</taxon>
        <taxon>Desulfosarcina</taxon>
    </lineage>
</organism>
<dbReference type="InterPro" id="IPR003593">
    <property type="entry name" value="AAA+_ATPase"/>
</dbReference>
<dbReference type="Pfam" id="PF00005">
    <property type="entry name" value="ABC_tran"/>
    <property type="match status" value="1"/>
</dbReference>
<accession>A0A5K8A4M6</accession>
<keyword evidence="2" id="KW-1003">Cell membrane</keyword>
<evidence type="ECO:0000256" key="6">
    <source>
        <dbReference type="ARBA" id="ARBA00023004"/>
    </source>
</evidence>
<evidence type="ECO:0000256" key="7">
    <source>
        <dbReference type="ARBA" id="ARBA00023065"/>
    </source>
</evidence>
<keyword evidence="6" id="KW-0408">Iron</keyword>
<evidence type="ECO:0000256" key="2">
    <source>
        <dbReference type="ARBA" id="ARBA00022475"/>
    </source>
</evidence>
<dbReference type="GO" id="GO:0016887">
    <property type="term" value="F:ATP hydrolysis activity"/>
    <property type="evidence" value="ECO:0007669"/>
    <property type="project" value="InterPro"/>
</dbReference>
<dbReference type="GO" id="GO:0016020">
    <property type="term" value="C:membrane"/>
    <property type="evidence" value="ECO:0007669"/>
    <property type="project" value="InterPro"/>
</dbReference>
<dbReference type="CDD" id="cd03259">
    <property type="entry name" value="ABC_Carb_Solutes_like"/>
    <property type="match status" value="1"/>
</dbReference>
<dbReference type="SMART" id="SM00382">
    <property type="entry name" value="AAA"/>
    <property type="match status" value="1"/>
</dbReference>
<dbReference type="FunFam" id="3.40.50.300:FF:000425">
    <property type="entry name" value="Probable ABC transporter, ATP-binding subunit"/>
    <property type="match status" value="1"/>
</dbReference>
<keyword evidence="4" id="KW-0547">Nucleotide-binding</keyword>
<keyword evidence="1" id="KW-0813">Transport</keyword>
<keyword evidence="8" id="KW-0472">Membrane</keyword>
<keyword evidence="5" id="KW-0067">ATP-binding</keyword>
<evidence type="ECO:0000256" key="8">
    <source>
        <dbReference type="ARBA" id="ARBA00023136"/>
    </source>
</evidence>
<keyword evidence="11" id="KW-1185">Reference proteome</keyword>
<name>A0A5K8A4M6_9BACT</name>
<dbReference type="SUPFAM" id="SSF52540">
    <property type="entry name" value="P-loop containing nucleoside triphosphate hydrolases"/>
    <property type="match status" value="1"/>
</dbReference>
<keyword evidence="7" id="KW-0406">Ion transport</keyword>
<dbReference type="InterPro" id="IPR003439">
    <property type="entry name" value="ABC_transporter-like_ATP-bd"/>
</dbReference>
<evidence type="ECO:0000259" key="9">
    <source>
        <dbReference type="PROSITE" id="PS50893"/>
    </source>
</evidence>
<dbReference type="Proteomes" id="UP000422108">
    <property type="component" value="Chromosome"/>
</dbReference>
<sequence>MIEIKHVYKKIQGQPVLEDVSLKIDKQRILALIGPSGCGKTTLLRLLAGLDRPDAGTITINGVRVSDSKHLTPPHQRRLGMIFQDLALWPHMTARQQLEYVIQKQKKRNLELTKKIGRLLDAVNLNGHSDRYPHQLSGGEQQRLAIVRSLAQEPEYLLMDEPFSNLDPILKTELQAFISSVQAETKIGIVYVTHNIKDLERITDRVAIMQKGRLIQVGDKREVVKSPVNQFVERMLQG</sequence>
<dbReference type="PROSITE" id="PS50893">
    <property type="entry name" value="ABC_TRANSPORTER_2"/>
    <property type="match status" value="1"/>
</dbReference>
<dbReference type="EMBL" id="AP021879">
    <property type="protein sequence ID" value="BBO87533.1"/>
    <property type="molecule type" value="Genomic_DNA"/>
</dbReference>
<evidence type="ECO:0000256" key="3">
    <source>
        <dbReference type="ARBA" id="ARBA00022496"/>
    </source>
</evidence>
<gene>
    <name evidence="10" type="ORF">DSCOOX_07130</name>
</gene>
<evidence type="ECO:0000256" key="5">
    <source>
        <dbReference type="ARBA" id="ARBA00022840"/>
    </source>
</evidence>
<dbReference type="GO" id="GO:0015697">
    <property type="term" value="P:quaternary ammonium group transport"/>
    <property type="evidence" value="ECO:0007669"/>
    <property type="project" value="UniProtKB-ARBA"/>
</dbReference>
<evidence type="ECO:0000256" key="1">
    <source>
        <dbReference type="ARBA" id="ARBA00022448"/>
    </source>
</evidence>
<dbReference type="PANTHER" id="PTHR42781">
    <property type="entry name" value="SPERMIDINE/PUTRESCINE IMPORT ATP-BINDING PROTEIN POTA"/>
    <property type="match status" value="1"/>
</dbReference>
<proteinExistence type="predicted"/>
<dbReference type="InterPro" id="IPR027417">
    <property type="entry name" value="P-loop_NTPase"/>
</dbReference>
<dbReference type="PANTHER" id="PTHR42781:SF9">
    <property type="entry name" value="AMINO ACID ABC TRANSPORTER, ATP-BINDING PROTEIN-RELATED"/>
    <property type="match status" value="1"/>
</dbReference>
<evidence type="ECO:0000313" key="10">
    <source>
        <dbReference type="EMBL" id="BBO87533.1"/>
    </source>
</evidence>
<dbReference type="AlphaFoldDB" id="A0A5K8A4M6"/>
<dbReference type="GO" id="GO:0015408">
    <property type="term" value="F:ABC-type ferric iron transporter activity"/>
    <property type="evidence" value="ECO:0007669"/>
    <property type="project" value="InterPro"/>
</dbReference>
<dbReference type="InterPro" id="IPR017871">
    <property type="entry name" value="ABC_transporter-like_CS"/>
</dbReference>
<keyword evidence="3" id="KW-0410">Iron transport</keyword>
<dbReference type="RefSeq" id="WP_155308981.1">
    <property type="nucleotide sequence ID" value="NZ_AP021879.1"/>
</dbReference>
<evidence type="ECO:0000256" key="4">
    <source>
        <dbReference type="ARBA" id="ARBA00022741"/>
    </source>
</evidence>